<dbReference type="EMBL" id="CP016809">
    <property type="protein sequence ID" value="ANY74619.1"/>
    <property type="molecule type" value="Genomic_DNA"/>
</dbReference>
<dbReference type="AlphaFoldDB" id="A0A1B2E3T5"/>
<accession>A0A1B2E3T5</accession>
<dbReference type="KEGG" id="pib:BBD41_19755"/>
<organism evidence="1">
    <name type="scientific">Paenibacillus ihbetae</name>
    <dbReference type="NCBI Taxonomy" id="1870820"/>
    <lineage>
        <taxon>Bacteria</taxon>
        <taxon>Bacillati</taxon>
        <taxon>Bacillota</taxon>
        <taxon>Bacilli</taxon>
        <taxon>Bacillales</taxon>
        <taxon>Paenibacillaceae</taxon>
        <taxon>Paenibacillus</taxon>
    </lineage>
</organism>
<evidence type="ECO:0000313" key="1">
    <source>
        <dbReference type="EMBL" id="ANY74619.1"/>
    </source>
</evidence>
<sequence>MSDFVELVHTTYGIVEDEGGSHAILIEPFASRIRLPAVIGLSKAEIKRLEKLTENGECAAD</sequence>
<protein>
    <submittedName>
        <fullName evidence="1">Uncharacterized protein</fullName>
    </submittedName>
</protein>
<reference evidence="1" key="1">
    <citation type="submission" date="2016-08" db="EMBL/GenBank/DDBJ databases">
        <title>Complete Genome Seqeunce of Paenibacillus sp. nov. IHBB 9852 from high altitute lake of Indian trans-Himalayas.</title>
        <authorList>
            <person name="Kiran S."/>
            <person name="Swarnkar M.K."/>
            <person name="Rana A."/>
            <person name="Tewari R."/>
            <person name="Gulati A."/>
        </authorList>
    </citation>
    <scope>NUCLEOTIDE SEQUENCE [LARGE SCALE GENOMIC DNA]</scope>
    <source>
        <strain evidence="1">IHBB 9852</strain>
    </source>
</reference>
<name>A0A1B2E3T5_9BACL</name>
<proteinExistence type="predicted"/>
<gene>
    <name evidence="1" type="ORF">BBD41_19755</name>
</gene>